<organism evidence="3 4">
    <name type="scientific">Stella humosa</name>
    <dbReference type="NCBI Taxonomy" id="94"/>
    <lineage>
        <taxon>Bacteria</taxon>
        <taxon>Pseudomonadati</taxon>
        <taxon>Pseudomonadota</taxon>
        <taxon>Alphaproteobacteria</taxon>
        <taxon>Rhodospirillales</taxon>
        <taxon>Stellaceae</taxon>
        <taxon>Stella</taxon>
    </lineage>
</organism>
<reference evidence="3 4" key="1">
    <citation type="submission" date="2018-11" db="EMBL/GenBank/DDBJ databases">
        <title>Genomic Encyclopedia of Type Strains, Phase IV (KMG-IV): sequencing the most valuable type-strain genomes for metagenomic binning, comparative biology and taxonomic classification.</title>
        <authorList>
            <person name="Goeker M."/>
        </authorList>
    </citation>
    <scope>NUCLEOTIDE SEQUENCE [LARGE SCALE GENOMIC DNA]</scope>
    <source>
        <strain evidence="3 4">DSM 5900</strain>
    </source>
</reference>
<gene>
    <name evidence="3" type="ORF">EDC65_1607</name>
</gene>
<dbReference type="PANTHER" id="PTHR30203">
    <property type="entry name" value="OUTER MEMBRANE CATION EFFLUX PROTEIN"/>
    <property type="match status" value="1"/>
</dbReference>
<keyword evidence="2" id="KW-0732">Signal</keyword>
<dbReference type="AlphaFoldDB" id="A0A3N1M9B4"/>
<dbReference type="SUPFAM" id="SSF56954">
    <property type="entry name" value="Outer membrane efflux proteins (OEP)"/>
    <property type="match status" value="1"/>
</dbReference>
<evidence type="ECO:0000313" key="4">
    <source>
        <dbReference type="Proteomes" id="UP000278222"/>
    </source>
</evidence>
<evidence type="ECO:0000256" key="2">
    <source>
        <dbReference type="SAM" id="SignalP"/>
    </source>
</evidence>
<dbReference type="InterPro" id="IPR010131">
    <property type="entry name" value="MdtP/NodT-like"/>
</dbReference>
<sequence length="498" mass="54144">MLPRLLAALLPAALLLGAGLAVPAAQAQTQSPAMTGAFAQTKSISLPEAVALMLRDNRTVRSVLLSRIVDDFNLRVAEDEFNPQFGLAATAGANRAQRAPGDPRQKVTVLGSWTPSVSLALPYGTQMRASASGSFLKLGDGGTTYDQSVDLTILQPLLRGAGSDVATASLEISRINRRIQTLGTERSVTGAIVLAIQSYRSLMQAGEQVKIAEDSLRRAVELMGVNRQLVAAGRLPAVEIVQSEANVARQELSLLSARNSLDAARLDLLQILALDVAIGLTPTETLTAQEVRIDLAKALEIARANRTDYRQAFLLVDVARINLRLAEDGLRWELNAVGNLSTSSSDRTLLSTFRRAGRIEPAVGIGLELRIPISNLSDQARAVSARIGLQQQELSLRDLEQRLEVQVRNALRQVEISWQQQRLAQQSVALSEQKLDIERQRLRAGRSSNFQVVTFEDDLVRTRTELLSARIGYLNALTALDDVLGVTLQTWGVRLEAM</sequence>
<dbReference type="PANTHER" id="PTHR30203:SF30">
    <property type="entry name" value="OUTER MEMBRANE PROTEIN-RELATED"/>
    <property type="match status" value="1"/>
</dbReference>
<feature type="signal peptide" evidence="2">
    <location>
        <begin position="1"/>
        <end position="27"/>
    </location>
</feature>
<accession>A0A3N1M9B4</accession>
<dbReference type="RefSeq" id="WP_170216400.1">
    <property type="nucleotide sequence ID" value="NZ_AP019700.1"/>
</dbReference>
<feature type="chain" id="PRO_5018285592" evidence="2">
    <location>
        <begin position="28"/>
        <end position="498"/>
    </location>
</feature>
<comment type="caution">
    <text evidence="3">The sequence shown here is derived from an EMBL/GenBank/DDBJ whole genome shotgun (WGS) entry which is preliminary data.</text>
</comment>
<evidence type="ECO:0000313" key="3">
    <source>
        <dbReference type="EMBL" id="ROP99818.1"/>
    </source>
</evidence>
<comment type="similarity">
    <text evidence="1">Belongs to the outer membrane factor (OMF) (TC 1.B.17) family.</text>
</comment>
<keyword evidence="4" id="KW-1185">Reference proteome</keyword>
<evidence type="ECO:0000256" key="1">
    <source>
        <dbReference type="ARBA" id="ARBA00007613"/>
    </source>
</evidence>
<dbReference type="GO" id="GO:0015562">
    <property type="term" value="F:efflux transmembrane transporter activity"/>
    <property type="evidence" value="ECO:0007669"/>
    <property type="project" value="InterPro"/>
</dbReference>
<dbReference type="Proteomes" id="UP000278222">
    <property type="component" value="Unassembled WGS sequence"/>
</dbReference>
<dbReference type="InterPro" id="IPR003423">
    <property type="entry name" value="OMP_efflux"/>
</dbReference>
<dbReference type="Pfam" id="PF02321">
    <property type="entry name" value="OEP"/>
    <property type="match status" value="1"/>
</dbReference>
<protein>
    <submittedName>
        <fullName evidence="3">Outer membrane protein TolC</fullName>
    </submittedName>
</protein>
<dbReference type="Gene3D" id="1.20.1600.10">
    <property type="entry name" value="Outer membrane efflux proteins (OEP)"/>
    <property type="match status" value="1"/>
</dbReference>
<dbReference type="EMBL" id="RJKX01000013">
    <property type="protein sequence ID" value="ROP99818.1"/>
    <property type="molecule type" value="Genomic_DNA"/>
</dbReference>
<proteinExistence type="inferred from homology"/>
<name>A0A3N1M9B4_9PROT</name>